<dbReference type="SUPFAM" id="SSF53850">
    <property type="entry name" value="Periplasmic binding protein-like II"/>
    <property type="match status" value="1"/>
</dbReference>
<accession>A0A840Y6A2</accession>
<dbReference type="Gene3D" id="3.40.190.10">
    <property type="entry name" value="Periplasmic binding protein-like II"/>
    <property type="match status" value="2"/>
</dbReference>
<proteinExistence type="predicted"/>
<sequence>MQGLLAWAIRHWVLTTAALLIACAALGYSLAAPAPPREIRLAVGAAPDSAYTLAAEAYAARLEATRFRVSKVPTAGSVENLRLLREGAVDVALVQGGIAGRDRDAGLESLGAVFHEPVWAFLRADRGLARLADLRGKRVAIGPEGSGTRVLALAMLAANGIGPEGFEALPLGGPEAAAALRAGTADAAILVSARVEGTIAALMRAGPEVALADLTDHADAYAAQLPFLVPVRLPRGGLSLADDLPPRPMTLLAPVASVVVREGTHPQVVSLLVSIMREVHRARTPFAPEASFPNTLTQDLRVNADAERYYAHGQTVLQRWLPFWVAVWAERLFTILLPVLGIALPLIRFGPAIYARHMETRVWRHYDTLRRIEAEAAAAPDGAARQALRDRLETLEGLVARLALPASYRRHIFALRRDIAYVRAKLAAAPGEDGYAPADATAAG</sequence>
<dbReference type="Proteomes" id="UP000562254">
    <property type="component" value="Unassembled WGS sequence"/>
</dbReference>
<dbReference type="InterPro" id="IPR011852">
    <property type="entry name" value="TRAP_TAXI"/>
</dbReference>
<dbReference type="PANTHER" id="PTHR42941:SF1">
    <property type="entry name" value="SLL1037 PROTEIN"/>
    <property type="match status" value="1"/>
</dbReference>
<reference evidence="1 2" key="1">
    <citation type="submission" date="2020-08" db="EMBL/GenBank/DDBJ databases">
        <title>Genomic Encyclopedia of Type Strains, Phase IV (KMG-IV): sequencing the most valuable type-strain genomes for metagenomic binning, comparative biology and taxonomic classification.</title>
        <authorList>
            <person name="Goeker M."/>
        </authorList>
    </citation>
    <scope>NUCLEOTIDE SEQUENCE [LARGE SCALE GENOMIC DNA]</scope>
    <source>
        <strain evidence="1 2">DSM 25895</strain>
    </source>
</reference>
<organism evidence="1 2">
    <name type="scientific">Neoroseomonas alkaliterrae</name>
    <dbReference type="NCBI Taxonomy" id="1452450"/>
    <lineage>
        <taxon>Bacteria</taxon>
        <taxon>Pseudomonadati</taxon>
        <taxon>Pseudomonadota</taxon>
        <taxon>Alphaproteobacteria</taxon>
        <taxon>Acetobacterales</taxon>
        <taxon>Acetobacteraceae</taxon>
        <taxon>Neoroseomonas</taxon>
    </lineage>
</organism>
<name>A0A840Y6A2_9PROT</name>
<dbReference type="EMBL" id="JACIJE010000003">
    <property type="protein sequence ID" value="MBB5689424.1"/>
    <property type="molecule type" value="Genomic_DNA"/>
</dbReference>
<dbReference type="Pfam" id="PF16868">
    <property type="entry name" value="NMT1_3"/>
    <property type="match status" value="1"/>
</dbReference>
<dbReference type="AlphaFoldDB" id="A0A840Y6A2"/>
<evidence type="ECO:0000313" key="2">
    <source>
        <dbReference type="Proteomes" id="UP000562254"/>
    </source>
</evidence>
<protein>
    <submittedName>
        <fullName evidence="1">TRAP transporter TAXI family solute receptor</fullName>
    </submittedName>
</protein>
<dbReference type="RefSeq" id="WP_184483204.1">
    <property type="nucleotide sequence ID" value="NZ_JAAEDJ010000100.1"/>
</dbReference>
<gene>
    <name evidence="1" type="ORF">FHS88_001549</name>
</gene>
<comment type="caution">
    <text evidence="1">The sequence shown here is derived from an EMBL/GenBank/DDBJ whole genome shotgun (WGS) entry which is preliminary data.</text>
</comment>
<keyword evidence="1" id="KW-0675">Receptor</keyword>
<dbReference type="PANTHER" id="PTHR42941">
    <property type="entry name" value="SLL1037 PROTEIN"/>
    <property type="match status" value="1"/>
</dbReference>
<keyword evidence="2" id="KW-1185">Reference proteome</keyword>
<evidence type="ECO:0000313" key="1">
    <source>
        <dbReference type="EMBL" id="MBB5689424.1"/>
    </source>
</evidence>